<keyword evidence="3" id="KW-1185">Reference proteome</keyword>
<evidence type="ECO:0000256" key="1">
    <source>
        <dbReference type="SAM" id="MobiDB-lite"/>
    </source>
</evidence>
<protein>
    <submittedName>
        <fullName evidence="2">Uncharacterized protein</fullName>
    </submittedName>
</protein>
<name>A0AAV4HMI9_9GAST</name>
<dbReference type="AlphaFoldDB" id="A0AAV4HMI9"/>
<reference evidence="2 3" key="1">
    <citation type="journal article" date="2021" name="Elife">
        <title>Chloroplast acquisition without the gene transfer in kleptoplastic sea slugs, Plakobranchus ocellatus.</title>
        <authorList>
            <person name="Maeda T."/>
            <person name="Takahashi S."/>
            <person name="Yoshida T."/>
            <person name="Shimamura S."/>
            <person name="Takaki Y."/>
            <person name="Nagai Y."/>
            <person name="Toyoda A."/>
            <person name="Suzuki Y."/>
            <person name="Arimoto A."/>
            <person name="Ishii H."/>
            <person name="Satoh N."/>
            <person name="Nishiyama T."/>
            <person name="Hasebe M."/>
            <person name="Maruyama T."/>
            <person name="Minagawa J."/>
            <person name="Obokata J."/>
            <person name="Shigenobu S."/>
        </authorList>
    </citation>
    <scope>NUCLEOTIDE SEQUENCE [LARGE SCALE GENOMIC DNA]</scope>
</reference>
<organism evidence="2 3">
    <name type="scientific">Elysia marginata</name>
    <dbReference type="NCBI Taxonomy" id="1093978"/>
    <lineage>
        <taxon>Eukaryota</taxon>
        <taxon>Metazoa</taxon>
        <taxon>Spiralia</taxon>
        <taxon>Lophotrochozoa</taxon>
        <taxon>Mollusca</taxon>
        <taxon>Gastropoda</taxon>
        <taxon>Heterobranchia</taxon>
        <taxon>Euthyneura</taxon>
        <taxon>Panpulmonata</taxon>
        <taxon>Sacoglossa</taxon>
        <taxon>Placobranchoidea</taxon>
        <taxon>Plakobranchidae</taxon>
        <taxon>Elysia</taxon>
    </lineage>
</organism>
<gene>
    <name evidence="2" type="ORF">ElyMa_001043600</name>
</gene>
<feature type="region of interest" description="Disordered" evidence="1">
    <location>
        <begin position="1"/>
        <end position="168"/>
    </location>
</feature>
<comment type="caution">
    <text evidence="2">The sequence shown here is derived from an EMBL/GenBank/DDBJ whole genome shotgun (WGS) entry which is preliminary data.</text>
</comment>
<dbReference type="Proteomes" id="UP000762676">
    <property type="component" value="Unassembled WGS sequence"/>
</dbReference>
<evidence type="ECO:0000313" key="3">
    <source>
        <dbReference type="Proteomes" id="UP000762676"/>
    </source>
</evidence>
<evidence type="ECO:0000313" key="2">
    <source>
        <dbReference type="EMBL" id="GFR99413.1"/>
    </source>
</evidence>
<dbReference type="EMBL" id="BMAT01002127">
    <property type="protein sequence ID" value="GFR99413.1"/>
    <property type="molecule type" value="Genomic_DNA"/>
</dbReference>
<accession>A0AAV4HMI9</accession>
<sequence>MAEESSGPGGYIPVPVILEPPDDNHNEDDGAGGGSHSRDDKDQTSNSGCQRGENIPPTTKNSTSSSSSNNTCSNRGTANQQIAAAPTATNVQGNLRRRQHPGAGTAEESTPLTLRRCIQTPHGGASPEPGNRTAPHPSGAALLSVEEGDSNLEAASSVEGEACGGPRRISGCSTGSAISSGTNPRAGQHHVVVVATPVPSPACGVPSASSGNAKSCPGDAPDEGGPDNPQRPELQGAGDHDNHDNNNNSNDSEDGEQLLFPGFAPKTFYVLDQKNYFRLCDTENNEIFALRASKCFRSADAVTAILPSTSPIMWHHFAWEYFLLVVPVISFRRTPRKVRVSKEGRWHNPQIALPATESFVHANLSTPRQEKQHSSIAKHCTLIQKSSLDYF</sequence>
<feature type="compositionally biased region" description="Low complexity" evidence="1">
    <location>
        <begin position="58"/>
        <end position="74"/>
    </location>
</feature>
<proteinExistence type="predicted"/>
<feature type="region of interest" description="Disordered" evidence="1">
    <location>
        <begin position="202"/>
        <end position="257"/>
    </location>
</feature>
<feature type="compositionally biased region" description="Polar residues" evidence="1">
    <location>
        <begin position="75"/>
        <end position="93"/>
    </location>
</feature>